<dbReference type="HOGENOM" id="CLU_3086905_0_0_1"/>
<reference evidence="1 2" key="1">
    <citation type="journal article" date="2013" name="PLoS Genet.">
        <title>Comparative genome structure, secondary metabolite, and effector coding capacity across Cochliobolus pathogens.</title>
        <authorList>
            <person name="Condon B.J."/>
            <person name="Leng Y."/>
            <person name="Wu D."/>
            <person name="Bushley K.E."/>
            <person name="Ohm R.A."/>
            <person name="Otillar R."/>
            <person name="Martin J."/>
            <person name="Schackwitz W."/>
            <person name="Grimwood J."/>
            <person name="MohdZainudin N."/>
            <person name="Xue C."/>
            <person name="Wang R."/>
            <person name="Manning V.A."/>
            <person name="Dhillon B."/>
            <person name="Tu Z.J."/>
            <person name="Steffenson B.J."/>
            <person name="Salamov A."/>
            <person name="Sun H."/>
            <person name="Lowry S."/>
            <person name="LaButti K."/>
            <person name="Han J."/>
            <person name="Copeland A."/>
            <person name="Lindquist E."/>
            <person name="Barry K."/>
            <person name="Schmutz J."/>
            <person name="Baker S.E."/>
            <person name="Ciuffetti L.M."/>
            <person name="Grigoriev I.V."/>
            <person name="Zhong S."/>
            <person name="Turgeon B.G."/>
        </authorList>
    </citation>
    <scope>NUCLEOTIDE SEQUENCE [LARGE SCALE GENOMIC DNA]</scope>
    <source>
        <strain evidence="1 2">26-R-13</strain>
    </source>
</reference>
<dbReference type="Proteomes" id="UP000053841">
    <property type="component" value="Unassembled WGS sequence"/>
</dbReference>
<evidence type="ECO:0000313" key="2">
    <source>
        <dbReference type="Proteomes" id="UP000053841"/>
    </source>
</evidence>
<dbReference type="EMBL" id="KI964578">
    <property type="protein sequence ID" value="EUC35229.1"/>
    <property type="molecule type" value="Genomic_DNA"/>
</dbReference>
<accession>W6YHW7</accession>
<gene>
    <name evidence="1" type="ORF">COCCADRAFT_91395</name>
</gene>
<evidence type="ECO:0000313" key="1">
    <source>
        <dbReference type="EMBL" id="EUC35229.1"/>
    </source>
</evidence>
<dbReference type="GeneID" id="19153175"/>
<dbReference type="RefSeq" id="XP_007710454.1">
    <property type="nucleotide sequence ID" value="XM_007712264.1"/>
</dbReference>
<sequence length="52" mass="5817">MLRVHCAPHSTYSLSFDMYHLSAPTARRDTTTATPKVCSVPMQHDTCLPSPR</sequence>
<keyword evidence="2" id="KW-1185">Reference proteome</keyword>
<proteinExistence type="predicted"/>
<name>W6YHW7_COCC2</name>
<organism evidence="1 2">
    <name type="scientific">Cochliobolus carbonum (strain 26-R-13)</name>
    <name type="common">Maize leaf spot fungus</name>
    <name type="synonym">Bipolaris zeicola</name>
    <dbReference type="NCBI Taxonomy" id="930089"/>
    <lineage>
        <taxon>Eukaryota</taxon>
        <taxon>Fungi</taxon>
        <taxon>Dikarya</taxon>
        <taxon>Ascomycota</taxon>
        <taxon>Pezizomycotina</taxon>
        <taxon>Dothideomycetes</taxon>
        <taxon>Pleosporomycetidae</taxon>
        <taxon>Pleosporales</taxon>
        <taxon>Pleosporineae</taxon>
        <taxon>Pleosporaceae</taxon>
        <taxon>Bipolaris</taxon>
    </lineage>
</organism>
<dbReference type="KEGG" id="bze:COCCADRAFT_91395"/>
<protein>
    <submittedName>
        <fullName evidence="1">Uncharacterized protein</fullName>
    </submittedName>
</protein>
<dbReference type="AlphaFoldDB" id="W6YHW7"/>